<dbReference type="Gene3D" id="3.30.450.40">
    <property type="match status" value="1"/>
</dbReference>
<keyword evidence="8" id="KW-1185">Reference proteome</keyword>
<dbReference type="CDD" id="cd00075">
    <property type="entry name" value="HATPase"/>
    <property type="match status" value="1"/>
</dbReference>
<comment type="catalytic activity">
    <reaction evidence="1">
        <text>ATP + protein L-histidine = ADP + protein N-phospho-L-histidine.</text>
        <dbReference type="EC" id="2.7.13.3"/>
    </reaction>
</comment>
<dbReference type="SUPFAM" id="SSF55781">
    <property type="entry name" value="GAF domain-like"/>
    <property type="match status" value="1"/>
</dbReference>
<dbReference type="GO" id="GO:0000155">
    <property type="term" value="F:phosphorelay sensor kinase activity"/>
    <property type="evidence" value="ECO:0007669"/>
    <property type="project" value="InterPro"/>
</dbReference>
<dbReference type="RefSeq" id="WP_189603711.1">
    <property type="nucleotide sequence ID" value="NZ_BMXB01000002.1"/>
</dbReference>
<dbReference type="GO" id="GO:0007234">
    <property type="term" value="P:osmosensory signaling via phosphorelay pathway"/>
    <property type="evidence" value="ECO:0007669"/>
    <property type="project" value="TreeGrafter"/>
</dbReference>
<dbReference type="InterPro" id="IPR003018">
    <property type="entry name" value="GAF"/>
</dbReference>
<dbReference type="Pfam" id="PF00512">
    <property type="entry name" value="HisKA"/>
    <property type="match status" value="1"/>
</dbReference>
<dbReference type="Pfam" id="PF01590">
    <property type="entry name" value="GAF"/>
    <property type="match status" value="1"/>
</dbReference>
<evidence type="ECO:0000313" key="8">
    <source>
        <dbReference type="Proteomes" id="UP000610456"/>
    </source>
</evidence>
<dbReference type="Pfam" id="PF02518">
    <property type="entry name" value="HATPase_c"/>
    <property type="match status" value="1"/>
</dbReference>
<dbReference type="InterPro" id="IPR036890">
    <property type="entry name" value="HATPase_C_sf"/>
</dbReference>
<evidence type="ECO:0000256" key="2">
    <source>
        <dbReference type="ARBA" id="ARBA00012438"/>
    </source>
</evidence>
<dbReference type="GO" id="GO:0030295">
    <property type="term" value="F:protein kinase activator activity"/>
    <property type="evidence" value="ECO:0007669"/>
    <property type="project" value="TreeGrafter"/>
</dbReference>
<sequence>MIESHLRIPEKPLQADTTEINLLHLCPEKDFDDILVLASQLCNTTVAAIIGVTNGIPWIKSVFGTEEKETLLNPCFWKPVMEQERILGIEDLKKDPDFQSLQSKFTFYAGVPLISAFQKVGVLYVADEKPGDLNDNQRVALDILSRQILNQIDYQKQHNELLKVQKKLQERYRELEKFSSVVSHDIKSPLANIISLTELLQEENKDSLNADTVQYLDFLIQSSYSLRNYVDGILTFYRSEKILDKAKEDVELQKFFKSIADLYQVNSNVEISYPLIGTLQKVNKAAMAQIFMNLISNALKYNSKPFRKVEISFSETERHYYFEVLDNGNGIPAEDFDKIFDLFTTLDSNDRDGNPGTGIGLATVKKLLDHLGGTITVESELHKGSNFKFKIKRM</sequence>
<keyword evidence="4" id="KW-0808">Transferase</keyword>
<dbReference type="InterPro" id="IPR029016">
    <property type="entry name" value="GAF-like_dom_sf"/>
</dbReference>
<name>A0A918VWG3_9FLAO</name>
<dbReference type="PANTHER" id="PTHR42878:SF15">
    <property type="entry name" value="BACTERIOPHYTOCHROME"/>
    <property type="match status" value="1"/>
</dbReference>
<reference evidence="7" key="2">
    <citation type="submission" date="2020-09" db="EMBL/GenBank/DDBJ databases">
        <authorList>
            <person name="Sun Q."/>
            <person name="Kim S."/>
        </authorList>
    </citation>
    <scope>NUCLEOTIDE SEQUENCE</scope>
    <source>
        <strain evidence="7">KCTC 12719</strain>
    </source>
</reference>
<dbReference type="PANTHER" id="PTHR42878">
    <property type="entry name" value="TWO-COMPONENT HISTIDINE KINASE"/>
    <property type="match status" value="1"/>
</dbReference>
<dbReference type="Gene3D" id="3.30.565.10">
    <property type="entry name" value="Histidine kinase-like ATPase, C-terminal domain"/>
    <property type="match status" value="1"/>
</dbReference>
<dbReference type="InterPro" id="IPR036097">
    <property type="entry name" value="HisK_dim/P_sf"/>
</dbReference>
<evidence type="ECO:0000259" key="6">
    <source>
        <dbReference type="PROSITE" id="PS50109"/>
    </source>
</evidence>
<dbReference type="EMBL" id="BMXB01000002">
    <property type="protein sequence ID" value="GHA31319.1"/>
    <property type="molecule type" value="Genomic_DNA"/>
</dbReference>
<evidence type="ECO:0000313" key="7">
    <source>
        <dbReference type="EMBL" id="GHA31319.1"/>
    </source>
</evidence>
<proteinExistence type="predicted"/>
<dbReference type="EC" id="2.7.13.3" evidence="2"/>
<dbReference type="Gene3D" id="1.10.287.130">
    <property type="match status" value="1"/>
</dbReference>
<reference evidence="7" key="1">
    <citation type="journal article" date="2014" name="Int. J. Syst. Evol. Microbiol.">
        <title>Complete genome sequence of Corynebacterium casei LMG S-19264T (=DSM 44701T), isolated from a smear-ripened cheese.</title>
        <authorList>
            <consortium name="US DOE Joint Genome Institute (JGI-PGF)"/>
            <person name="Walter F."/>
            <person name="Albersmeier A."/>
            <person name="Kalinowski J."/>
            <person name="Ruckert C."/>
        </authorList>
    </citation>
    <scope>NUCLEOTIDE SEQUENCE</scope>
    <source>
        <strain evidence="7">KCTC 12719</strain>
    </source>
</reference>
<dbReference type="PRINTS" id="PR00344">
    <property type="entry name" value="BCTRLSENSOR"/>
</dbReference>
<keyword evidence="5" id="KW-0418">Kinase</keyword>
<dbReference type="InterPro" id="IPR003594">
    <property type="entry name" value="HATPase_dom"/>
</dbReference>
<evidence type="ECO:0000256" key="4">
    <source>
        <dbReference type="ARBA" id="ARBA00022679"/>
    </source>
</evidence>
<dbReference type="PROSITE" id="PS50109">
    <property type="entry name" value="HIS_KIN"/>
    <property type="match status" value="1"/>
</dbReference>
<dbReference type="SUPFAM" id="SSF47384">
    <property type="entry name" value="Homodimeric domain of signal transducing histidine kinase"/>
    <property type="match status" value="1"/>
</dbReference>
<dbReference type="SMART" id="SM00388">
    <property type="entry name" value="HisKA"/>
    <property type="match status" value="1"/>
</dbReference>
<dbReference type="Proteomes" id="UP000610456">
    <property type="component" value="Unassembled WGS sequence"/>
</dbReference>
<dbReference type="InterPro" id="IPR050351">
    <property type="entry name" value="BphY/WalK/GraS-like"/>
</dbReference>
<evidence type="ECO:0000256" key="5">
    <source>
        <dbReference type="ARBA" id="ARBA00022777"/>
    </source>
</evidence>
<gene>
    <name evidence="7" type="ORF">GCM10007103_11120</name>
</gene>
<dbReference type="CDD" id="cd00082">
    <property type="entry name" value="HisKA"/>
    <property type="match status" value="1"/>
</dbReference>
<dbReference type="InterPro" id="IPR005467">
    <property type="entry name" value="His_kinase_dom"/>
</dbReference>
<dbReference type="GO" id="GO:0000156">
    <property type="term" value="F:phosphorelay response regulator activity"/>
    <property type="evidence" value="ECO:0007669"/>
    <property type="project" value="TreeGrafter"/>
</dbReference>
<dbReference type="SUPFAM" id="SSF55874">
    <property type="entry name" value="ATPase domain of HSP90 chaperone/DNA topoisomerase II/histidine kinase"/>
    <property type="match status" value="1"/>
</dbReference>
<dbReference type="AlphaFoldDB" id="A0A918VWG3"/>
<dbReference type="InterPro" id="IPR003661">
    <property type="entry name" value="HisK_dim/P_dom"/>
</dbReference>
<evidence type="ECO:0000256" key="3">
    <source>
        <dbReference type="ARBA" id="ARBA00022553"/>
    </source>
</evidence>
<evidence type="ECO:0000256" key="1">
    <source>
        <dbReference type="ARBA" id="ARBA00000085"/>
    </source>
</evidence>
<dbReference type="InterPro" id="IPR004358">
    <property type="entry name" value="Sig_transdc_His_kin-like_C"/>
</dbReference>
<keyword evidence="3" id="KW-0597">Phosphoprotein</keyword>
<accession>A0A918VWG3</accession>
<feature type="domain" description="Histidine kinase" evidence="6">
    <location>
        <begin position="181"/>
        <end position="394"/>
    </location>
</feature>
<organism evidence="7 8">
    <name type="scientific">Salinimicrobium marinum</name>
    <dbReference type="NCBI Taxonomy" id="680283"/>
    <lineage>
        <taxon>Bacteria</taxon>
        <taxon>Pseudomonadati</taxon>
        <taxon>Bacteroidota</taxon>
        <taxon>Flavobacteriia</taxon>
        <taxon>Flavobacteriales</taxon>
        <taxon>Flavobacteriaceae</taxon>
        <taxon>Salinimicrobium</taxon>
    </lineage>
</organism>
<dbReference type="SMART" id="SM00387">
    <property type="entry name" value="HATPase_c"/>
    <property type="match status" value="1"/>
</dbReference>
<comment type="caution">
    <text evidence="7">The sequence shown here is derived from an EMBL/GenBank/DDBJ whole genome shotgun (WGS) entry which is preliminary data.</text>
</comment>
<protein>
    <recommendedName>
        <fullName evidence="2">histidine kinase</fullName>
        <ecNumber evidence="2">2.7.13.3</ecNumber>
    </recommendedName>
</protein>